<dbReference type="Proteomes" id="UP001141183">
    <property type="component" value="Unassembled WGS sequence"/>
</dbReference>
<feature type="transmembrane region" description="Helical" evidence="1">
    <location>
        <begin position="106"/>
        <end position="131"/>
    </location>
</feature>
<proteinExistence type="predicted"/>
<evidence type="ECO:0000313" key="3">
    <source>
        <dbReference type="Proteomes" id="UP001141183"/>
    </source>
</evidence>
<reference evidence="2" key="1">
    <citation type="submission" date="2022-05" db="EMBL/GenBank/DDBJ databases">
        <title>Draft genome sequence of Clostridium tertium strain CP3 isolated from Peru.</title>
        <authorList>
            <person name="Hurtado R."/>
            <person name="Lima L."/>
            <person name="Sousa T."/>
            <person name="Jaiswal A.K."/>
            <person name="Tiwari S."/>
            <person name="Maturrano L."/>
            <person name="Brenig B."/>
            <person name="Azevedo V."/>
        </authorList>
    </citation>
    <scope>NUCLEOTIDE SEQUENCE</scope>
    <source>
        <strain evidence="2">CP3</strain>
    </source>
</reference>
<name>A0A9X3XQW8_9CLOT</name>
<feature type="transmembrane region" description="Helical" evidence="1">
    <location>
        <begin position="69"/>
        <end position="86"/>
    </location>
</feature>
<dbReference type="EMBL" id="JAMRYU010000015">
    <property type="protein sequence ID" value="MDC4241397.1"/>
    <property type="molecule type" value="Genomic_DNA"/>
</dbReference>
<feature type="transmembrane region" description="Helical" evidence="1">
    <location>
        <begin position="12"/>
        <end position="32"/>
    </location>
</feature>
<evidence type="ECO:0008006" key="4">
    <source>
        <dbReference type="Google" id="ProtNLM"/>
    </source>
</evidence>
<dbReference type="RefSeq" id="WP_111931305.1">
    <property type="nucleotide sequence ID" value="NZ_JAMRYU010000015.1"/>
</dbReference>
<sequence>MKLKLKNGNLVNTTYSLAYIVLSYVFTLWYQIEYLAFEAKASRAIIFLIFNIIFVSLTSCFLKLSNRNIAIFIITVFSIISLKVYATGPMQILLNNKFSDSFPKETIINFAFIVEIIIFILNLAVSFYAIFRLHELQENKSNT</sequence>
<keyword evidence="1" id="KW-0812">Transmembrane</keyword>
<organism evidence="2 3">
    <name type="scientific">Clostridium tertium</name>
    <dbReference type="NCBI Taxonomy" id="1559"/>
    <lineage>
        <taxon>Bacteria</taxon>
        <taxon>Bacillati</taxon>
        <taxon>Bacillota</taxon>
        <taxon>Clostridia</taxon>
        <taxon>Eubacteriales</taxon>
        <taxon>Clostridiaceae</taxon>
        <taxon>Clostridium</taxon>
    </lineage>
</organism>
<evidence type="ECO:0000256" key="1">
    <source>
        <dbReference type="SAM" id="Phobius"/>
    </source>
</evidence>
<feature type="transmembrane region" description="Helical" evidence="1">
    <location>
        <begin position="44"/>
        <end position="62"/>
    </location>
</feature>
<comment type="caution">
    <text evidence="2">The sequence shown here is derived from an EMBL/GenBank/DDBJ whole genome shotgun (WGS) entry which is preliminary data.</text>
</comment>
<accession>A0A9X3XQW8</accession>
<protein>
    <recommendedName>
        <fullName evidence="4">ABC-2 family transporter protein</fullName>
    </recommendedName>
</protein>
<keyword evidence="3" id="KW-1185">Reference proteome</keyword>
<dbReference type="AlphaFoldDB" id="A0A9X3XQW8"/>
<evidence type="ECO:0000313" key="2">
    <source>
        <dbReference type="EMBL" id="MDC4241397.1"/>
    </source>
</evidence>
<keyword evidence="1" id="KW-1133">Transmembrane helix</keyword>
<keyword evidence="1" id="KW-0472">Membrane</keyword>
<gene>
    <name evidence="2" type="ORF">NE398_14665</name>
</gene>